<dbReference type="EMBL" id="GL832980">
    <property type="protein sequence ID" value="EGD77949.1"/>
    <property type="molecule type" value="Genomic_DNA"/>
</dbReference>
<dbReference type="KEGG" id="sre:PTSG_09582"/>
<comment type="pathway">
    <text evidence="3">Sulfur metabolism; hydrogen sulfide biosynthesis; sulfite from sulfate.</text>
</comment>
<evidence type="ECO:0000313" key="7">
    <source>
        <dbReference type="Proteomes" id="UP000007799"/>
    </source>
</evidence>
<dbReference type="GO" id="GO:0004604">
    <property type="term" value="F:phosphoadenylyl-sulfate reductase (thioredoxin) activity"/>
    <property type="evidence" value="ECO:0007669"/>
    <property type="project" value="InterPro"/>
</dbReference>
<dbReference type="GO" id="GO:0005737">
    <property type="term" value="C:cytoplasm"/>
    <property type="evidence" value="ECO:0007669"/>
    <property type="project" value="TreeGrafter"/>
</dbReference>
<feature type="region of interest" description="Disordered" evidence="4">
    <location>
        <begin position="195"/>
        <end position="285"/>
    </location>
</feature>
<evidence type="ECO:0000256" key="3">
    <source>
        <dbReference type="ARBA" id="ARBA00024327"/>
    </source>
</evidence>
<keyword evidence="2" id="KW-0560">Oxidoreductase</keyword>
<dbReference type="InParanoid" id="F2ULF0"/>
<evidence type="ECO:0000313" key="6">
    <source>
        <dbReference type="EMBL" id="EGD77949.1"/>
    </source>
</evidence>
<evidence type="ECO:0000259" key="5">
    <source>
        <dbReference type="Pfam" id="PF01507"/>
    </source>
</evidence>
<feature type="domain" description="Phosphoadenosine phosphosulphate reductase" evidence="5">
    <location>
        <begin position="3"/>
        <end position="138"/>
    </location>
</feature>
<dbReference type="GO" id="GO:0019379">
    <property type="term" value="P:sulfate assimilation, phosphoadenylyl sulfate reduction by phosphoadenylyl-sulfate reductase (thioredoxin)"/>
    <property type="evidence" value="ECO:0007669"/>
    <property type="project" value="InterPro"/>
</dbReference>
<dbReference type="PANTHER" id="PTHR46509">
    <property type="entry name" value="PHOSPHOADENOSINE PHOSPHOSULFATE REDUCTASE"/>
    <property type="match status" value="1"/>
</dbReference>
<dbReference type="OrthoDB" id="7869097at2759"/>
<feature type="compositionally biased region" description="Low complexity" evidence="4">
    <location>
        <begin position="261"/>
        <end position="285"/>
    </location>
</feature>
<name>F2ULF0_SALR5</name>
<dbReference type="RefSeq" id="XP_004990012.1">
    <property type="nucleotide sequence ID" value="XM_004989955.1"/>
</dbReference>
<dbReference type="SUPFAM" id="SSF52402">
    <property type="entry name" value="Adenine nucleotide alpha hydrolases-like"/>
    <property type="match status" value="1"/>
</dbReference>
<dbReference type="GeneID" id="16070564"/>
<evidence type="ECO:0000256" key="2">
    <source>
        <dbReference type="ARBA" id="ARBA00023002"/>
    </source>
</evidence>
<reference evidence="6" key="1">
    <citation type="submission" date="2009-08" db="EMBL/GenBank/DDBJ databases">
        <title>Annotation of Salpingoeca rosetta.</title>
        <authorList>
            <consortium name="The Broad Institute Genome Sequencing Platform"/>
            <person name="Russ C."/>
            <person name="Cuomo C."/>
            <person name="Burger G."/>
            <person name="Gray M.W."/>
            <person name="Holland P.W.H."/>
            <person name="King N."/>
            <person name="Lang F.B.F."/>
            <person name="Roger A.J."/>
            <person name="Ruiz-Trillo I."/>
            <person name="Young S.K."/>
            <person name="Zeng Q."/>
            <person name="Gargeya S."/>
            <person name="Alvarado L."/>
            <person name="Berlin A."/>
            <person name="Chapman S.B."/>
            <person name="Chen Z."/>
            <person name="Freedman E."/>
            <person name="Gellesch M."/>
            <person name="Goldberg J."/>
            <person name="Griggs A."/>
            <person name="Gujja S."/>
            <person name="Heilman E."/>
            <person name="Heiman D."/>
            <person name="Howarth C."/>
            <person name="Mehta T."/>
            <person name="Neiman D."/>
            <person name="Pearson M."/>
            <person name="Roberts A."/>
            <person name="Saif S."/>
            <person name="Shea T."/>
            <person name="Shenoy N."/>
            <person name="Sisk P."/>
            <person name="Stolte C."/>
            <person name="Sykes S."/>
            <person name="White J."/>
            <person name="Yandava C."/>
            <person name="Haas B."/>
            <person name="Nusbaum C."/>
            <person name="Birren B."/>
        </authorList>
    </citation>
    <scope>NUCLEOTIDE SEQUENCE [LARGE SCALE GENOMIC DNA]</scope>
    <source>
        <strain evidence="6">ATCC 50818</strain>
    </source>
</reference>
<dbReference type="Pfam" id="PF01507">
    <property type="entry name" value="PAPS_reduct"/>
    <property type="match status" value="1"/>
</dbReference>
<dbReference type="InterPro" id="IPR014729">
    <property type="entry name" value="Rossmann-like_a/b/a_fold"/>
</dbReference>
<dbReference type="STRING" id="946362.F2ULF0"/>
<dbReference type="NCBIfam" id="NF002537">
    <property type="entry name" value="PRK02090.1"/>
    <property type="match status" value="1"/>
</dbReference>
<dbReference type="NCBIfam" id="TIGR00434">
    <property type="entry name" value="cysH"/>
    <property type="match status" value="1"/>
</dbReference>
<keyword evidence="7" id="KW-1185">Reference proteome</keyword>
<evidence type="ECO:0000256" key="1">
    <source>
        <dbReference type="ARBA" id="ARBA00009732"/>
    </source>
</evidence>
<proteinExistence type="inferred from homology"/>
<accession>F2ULF0</accession>
<comment type="similarity">
    <text evidence="1">Belongs to the PAPS reductase family. CysH subfamily.</text>
</comment>
<dbReference type="InterPro" id="IPR004511">
    <property type="entry name" value="PAPS/APS_Rdtase"/>
</dbReference>
<dbReference type="Proteomes" id="UP000007799">
    <property type="component" value="Unassembled WGS sequence"/>
</dbReference>
<dbReference type="PANTHER" id="PTHR46509:SF1">
    <property type="entry name" value="PHOSPHOADENOSINE PHOSPHOSULFATE REDUCTASE"/>
    <property type="match status" value="1"/>
</dbReference>
<organism evidence="7">
    <name type="scientific">Salpingoeca rosetta (strain ATCC 50818 / BSB-021)</name>
    <dbReference type="NCBI Taxonomy" id="946362"/>
    <lineage>
        <taxon>Eukaryota</taxon>
        <taxon>Choanoflagellata</taxon>
        <taxon>Craspedida</taxon>
        <taxon>Salpingoecidae</taxon>
        <taxon>Salpingoeca</taxon>
    </lineage>
</organism>
<dbReference type="AlphaFoldDB" id="F2ULF0"/>
<dbReference type="InterPro" id="IPR002500">
    <property type="entry name" value="PAPS_reduct_dom"/>
</dbReference>
<evidence type="ECO:0000256" key="4">
    <source>
        <dbReference type="SAM" id="MobiDB-lite"/>
    </source>
</evidence>
<dbReference type="Gene3D" id="3.40.50.620">
    <property type="entry name" value="HUPs"/>
    <property type="match status" value="1"/>
</dbReference>
<dbReference type="eggNOG" id="KOG0189">
    <property type="taxonomic scope" value="Eukaryota"/>
</dbReference>
<protein>
    <submittedName>
        <fullName evidence="6">Phosphoadenosine phosphosulfate reductase</fullName>
    </submittedName>
</protein>
<sequence>MRTLELLERVQAKYGRQVVRYRPMTAQTREEFEDLYGEELWQRDPELYQYMTKVEPTGRALRDYGVNVWITGRRRSQGAVRSQLHVVERTKDGRFKVNPMAFWPFETVQAYIREHNVPYNALLDQGYKSIGDVHSTVPVGSDAPERSGRWSGDYRTECGMHTMLETMGCDDQAGSTTSTATSSGIVSAFSSMLSLAEHNSSPPPQQQQQQQQQHHDSDGGDGDDGGVELHVGKSAMGTGVQQAAVHAQGSMASKVGGAGRGASAADGDGTQADAGARQEAAAISD</sequence>
<gene>
    <name evidence="6" type="ORF">PTSG_09582</name>
</gene>